<reference evidence="1 2" key="1">
    <citation type="submission" date="2019-08" db="EMBL/GenBank/DDBJ databases">
        <title>The genome of the soybean aphid Biotype 1, its phylome, world population structure and adaptation to the North American continent.</title>
        <authorList>
            <person name="Giordano R."/>
            <person name="Donthu R.K."/>
            <person name="Hernandez A.G."/>
            <person name="Wright C.L."/>
            <person name="Zimin A.V."/>
        </authorList>
    </citation>
    <scope>NUCLEOTIDE SEQUENCE [LARGE SCALE GENOMIC DNA]</scope>
    <source>
        <tissue evidence="1">Whole aphids</tissue>
    </source>
</reference>
<accession>A0A6G0TJR8</accession>
<dbReference type="Proteomes" id="UP000475862">
    <property type="component" value="Unassembled WGS sequence"/>
</dbReference>
<dbReference type="AlphaFoldDB" id="A0A6G0TJR8"/>
<comment type="caution">
    <text evidence="1">The sequence shown here is derived from an EMBL/GenBank/DDBJ whole genome shotgun (WGS) entry which is preliminary data.</text>
</comment>
<proteinExistence type="predicted"/>
<evidence type="ECO:0000313" key="2">
    <source>
        <dbReference type="Proteomes" id="UP000475862"/>
    </source>
</evidence>
<keyword evidence="2" id="KW-1185">Reference proteome</keyword>
<sequence>MFRILKSQLTKHGVGVEFVRFLPETHPPVLSNVFCELGVYENILFHSILKKIVSKNVIKKKKKVGKWVPFCCTLGDGVDLGLGAKKILLTLQKKKFSEKLKISVLKKTQNILKIKSCKENANLNNWYNFQILKGKLMEHLVLYFQFLVINTKNFMIFQLQNYLQIFAFSTDFVKVYQKFFIDTSKKISQKNRKFQWSINNSKKIPLTLTFGENFKYFQ</sequence>
<name>A0A6G0TJR8_APHGL</name>
<organism evidence="1 2">
    <name type="scientific">Aphis glycines</name>
    <name type="common">Soybean aphid</name>
    <dbReference type="NCBI Taxonomy" id="307491"/>
    <lineage>
        <taxon>Eukaryota</taxon>
        <taxon>Metazoa</taxon>
        <taxon>Ecdysozoa</taxon>
        <taxon>Arthropoda</taxon>
        <taxon>Hexapoda</taxon>
        <taxon>Insecta</taxon>
        <taxon>Pterygota</taxon>
        <taxon>Neoptera</taxon>
        <taxon>Paraneoptera</taxon>
        <taxon>Hemiptera</taxon>
        <taxon>Sternorrhyncha</taxon>
        <taxon>Aphidomorpha</taxon>
        <taxon>Aphidoidea</taxon>
        <taxon>Aphididae</taxon>
        <taxon>Aphidini</taxon>
        <taxon>Aphis</taxon>
        <taxon>Aphis</taxon>
    </lineage>
</organism>
<gene>
    <name evidence="1" type="ORF">AGLY_008826</name>
</gene>
<dbReference type="EMBL" id="VYZN01000030">
    <property type="protein sequence ID" value="KAE9534090.1"/>
    <property type="molecule type" value="Genomic_DNA"/>
</dbReference>
<protein>
    <submittedName>
        <fullName evidence="1">Uncharacterized protein</fullName>
    </submittedName>
</protein>
<evidence type="ECO:0000313" key="1">
    <source>
        <dbReference type="EMBL" id="KAE9534090.1"/>
    </source>
</evidence>
<dbReference type="OrthoDB" id="9976063at2759"/>